<evidence type="ECO:0000256" key="1">
    <source>
        <dbReference type="ARBA" id="ARBA00022692"/>
    </source>
</evidence>
<dbReference type="AlphaFoldDB" id="A0A9P6UJQ4"/>
<comment type="caution">
    <text evidence="7">The sequence shown here is derived from an EMBL/GenBank/DDBJ whole genome shotgun (WGS) entry which is preliminary data.</text>
</comment>
<evidence type="ECO:0000256" key="5">
    <source>
        <dbReference type="ARBA" id="ARBA00037847"/>
    </source>
</evidence>
<dbReference type="PANTHER" id="PTHR44653">
    <property type="entry name" value="DNAJ HOMOLOG SUBFAMILY C MEMBER 1"/>
    <property type="match status" value="1"/>
</dbReference>
<protein>
    <submittedName>
        <fullName evidence="7">Uncharacterized protein</fullName>
    </submittedName>
</protein>
<evidence type="ECO:0000256" key="6">
    <source>
        <dbReference type="SAM" id="SignalP"/>
    </source>
</evidence>
<proteinExistence type="predicted"/>
<evidence type="ECO:0000256" key="4">
    <source>
        <dbReference type="ARBA" id="ARBA00023136"/>
    </source>
</evidence>
<dbReference type="GO" id="GO:0012505">
    <property type="term" value="C:endomembrane system"/>
    <property type="evidence" value="ECO:0007669"/>
    <property type="project" value="UniProtKB-SubCell"/>
</dbReference>
<feature type="chain" id="PRO_5040478127" evidence="6">
    <location>
        <begin position="23"/>
        <end position="73"/>
    </location>
</feature>
<dbReference type="PANTHER" id="PTHR44653:SF2">
    <property type="entry name" value="DNAJ HOMOLOG SUBFAMILY C MEMBER 1"/>
    <property type="match status" value="1"/>
</dbReference>
<keyword evidence="1" id="KW-0812">Transmembrane</keyword>
<keyword evidence="2 6" id="KW-0732">Signal</keyword>
<feature type="non-terminal residue" evidence="7">
    <location>
        <position position="1"/>
    </location>
</feature>
<keyword evidence="3" id="KW-1133">Transmembrane helix</keyword>
<dbReference type="OrthoDB" id="413400at2759"/>
<dbReference type="Proteomes" id="UP000823405">
    <property type="component" value="Unassembled WGS sequence"/>
</dbReference>
<organism evidence="7 8">
    <name type="scientific">Linnemannia gamsii</name>
    <dbReference type="NCBI Taxonomy" id="64522"/>
    <lineage>
        <taxon>Eukaryota</taxon>
        <taxon>Fungi</taxon>
        <taxon>Fungi incertae sedis</taxon>
        <taxon>Mucoromycota</taxon>
        <taxon>Mortierellomycotina</taxon>
        <taxon>Mortierellomycetes</taxon>
        <taxon>Mortierellales</taxon>
        <taxon>Mortierellaceae</taxon>
        <taxon>Linnemannia</taxon>
    </lineage>
</organism>
<feature type="signal peptide" evidence="6">
    <location>
        <begin position="1"/>
        <end position="22"/>
    </location>
</feature>
<sequence length="73" mass="8364">MRWNLALLMALAILALLQTVAAWEEGDFEIFDLVDALEKSEGSEVNFYSYIGVTQKTPKPEIERAFRKKSRTL</sequence>
<evidence type="ECO:0000313" key="8">
    <source>
        <dbReference type="Proteomes" id="UP000823405"/>
    </source>
</evidence>
<accession>A0A9P6UJQ4</accession>
<evidence type="ECO:0000256" key="2">
    <source>
        <dbReference type="ARBA" id="ARBA00022729"/>
    </source>
</evidence>
<evidence type="ECO:0000313" key="7">
    <source>
        <dbReference type="EMBL" id="KAG0305788.1"/>
    </source>
</evidence>
<keyword evidence="8" id="KW-1185">Reference proteome</keyword>
<name>A0A9P6UJQ4_9FUNG</name>
<reference evidence="7" key="1">
    <citation type="journal article" date="2020" name="Fungal Divers.">
        <title>Resolving the Mortierellaceae phylogeny through synthesis of multi-gene phylogenetics and phylogenomics.</title>
        <authorList>
            <person name="Vandepol N."/>
            <person name="Liber J."/>
            <person name="Desiro A."/>
            <person name="Na H."/>
            <person name="Kennedy M."/>
            <person name="Barry K."/>
            <person name="Grigoriev I.V."/>
            <person name="Miller A.N."/>
            <person name="O'Donnell K."/>
            <person name="Stajich J.E."/>
            <person name="Bonito G."/>
        </authorList>
    </citation>
    <scope>NUCLEOTIDE SEQUENCE</scope>
    <source>
        <strain evidence="7">NVP60</strain>
    </source>
</reference>
<keyword evidence="4" id="KW-0472">Membrane</keyword>
<gene>
    <name evidence="7" type="ORF">BGZ97_000978</name>
</gene>
<comment type="subcellular location">
    <subcellularLocation>
        <location evidence="5">Endomembrane system</location>
        <topology evidence="5">Single-pass membrane protein</topology>
    </subcellularLocation>
</comment>
<evidence type="ECO:0000256" key="3">
    <source>
        <dbReference type="ARBA" id="ARBA00022989"/>
    </source>
</evidence>
<dbReference type="InterPro" id="IPR052606">
    <property type="entry name" value="DnaJ_domain_protein"/>
</dbReference>
<dbReference type="EMBL" id="JAAAIN010001192">
    <property type="protein sequence ID" value="KAG0305788.1"/>
    <property type="molecule type" value="Genomic_DNA"/>
</dbReference>